<dbReference type="Proteomes" id="UP001165121">
    <property type="component" value="Unassembled WGS sequence"/>
</dbReference>
<evidence type="ECO:0000313" key="3">
    <source>
        <dbReference type="Proteomes" id="UP001165121"/>
    </source>
</evidence>
<feature type="compositionally biased region" description="Low complexity" evidence="1">
    <location>
        <begin position="18"/>
        <end position="32"/>
    </location>
</feature>
<keyword evidence="3" id="KW-1185">Reference proteome</keyword>
<dbReference type="AlphaFoldDB" id="A0A9W6XND6"/>
<evidence type="ECO:0000313" key="2">
    <source>
        <dbReference type="EMBL" id="GMF41947.1"/>
    </source>
</evidence>
<evidence type="ECO:0000256" key="1">
    <source>
        <dbReference type="SAM" id="MobiDB-lite"/>
    </source>
</evidence>
<accession>A0A9W6XND6</accession>
<name>A0A9W6XND6_9STRA</name>
<organism evidence="2 3">
    <name type="scientific">Phytophthora fragariaefolia</name>
    <dbReference type="NCBI Taxonomy" id="1490495"/>
    <lineage>
        <taxon>Eukaryota</taxon>
        <taxon>Sar</taxon>
        <taxon>Stramenopiles</taxon>
        <taxon>Oomycota</taxon>
        <taxon>Peronosporomycetes</taxon>
        <taxon>Peronosporales</taxon>
        <taxon>Peronosporaceae</taxon>
        <taxon>Phytophthora</taxon>
    </lineage>
</organism>
<comment type="caution">
    <text evidence="2">The sequence shown here is derived from an EMBL/GenBank/DDBJ whole genome shotgun (WGS) entry which is preliminary data.</text>
</comment>
<protein>
    <submittedName>
        <fullName evidence="2">Unnamed protein product</fullName>
    </submittedName>
</protein>
<dbReference type="EMBL" id="BSXT01001389">
    <property type="protein sequence ID" value="GMF41947.1"/>
    <property type="molecule type" value="Genomic_DNA"/>
</dbReference>
<gene>
    <name evidence="2" type="ORF">Pfra01_001350400</name>
</gene>
<proteinExistence type="predicted"/>
<sequence>MPIVAKDACNSVNVTANSSSSIFPVPSSSNNSKASRGPNNVDGENPSVLPDTGSTANIAILNSVRSISPPPSESHRRKILIAFAPEIEIPRSGSYTYKIKKIKGSDTYHYTK</sequence>
<feature type="region of interest" description="Disordered" evidence="1">
    <location>
        <begin position="18"/>
        <end position="51"/>
    </location>
</feature>
<reference evidence="2" key="1">
    <citation type="submission" date="2023-04" db="EMBL/GenBank/DDBJ databases">
        <title>Phytophthora fragariaefolia NBRC 109709.</title>
        <authorList>
            <person name="Ichikawa N."/>
            <person name="Sato H."/>
            <person name="Tonouchi N."/>
        </authorList>
    </citation>
    <scope>NUCLEOTIDE SEQUENCE</scope>
    <source>
        <strain evidence="2">NBRC 109709</strain>
    </source>
</reference>